<evidence type="ECO:0000313" key="2">
    <source>
        <dbReference type="Proteomes" id="UP000886595"/>
    </source>
</evidence>
<protein>
    <submittedName>
        <fullName evidence="1">Uncharacterized protein</fullName>
    </submittedName>
</protein>
<accession>A0A8X7VH76</accession>
<keyword evidence="2" id="KW-1185">Reference proteome</keyword>
<dbReference type="Proteomes" id="UP000886595">
    <property type="component" value="Unassembled WGS sequence"/>
</dbReference>
<name>A0A8X7VH76_BRACI</name>
<dbReference type="AlphaFoldDB" id="A0A8X7VH76"/>
<dbReference type="EMBL" id="JAAMPC010000005">
    <property type="protein sequence ID" value="KAG2311143.1"/>
    <property type="molecule type" value="Genomic_DNA"/>
</dbReference>
<evidence type="ECO:0000313" key="1">
    <source>
        <dbReference type="EMBL" id="KAG2311143.1"/>
    </source>
</evidence>
<sequence>MESFALHSLSTTVSFSHHHPSCLSLLCRISSRSPPPTISLPSLLTIQSHSVQPLTFLLFKRIPHFSPTRIAAASRRPSSSTTFLNVLSTAARSETNLSDQPVEI</sequence>
<gene>
    <name evidence="1" type="ORF">Bca52824_022700</name>
</gene>
<proteinExistence type="predicted"/>
<reference evidence="1 2" key="1">
    <citation type="submission" date="2020-02" db="EMBL/GenBank/DDBJ databases">
        <authorList>
            <person name="Ma Q."/>
            <person name="Huang Y."/>
            <person name="Song X."/>
            <person name="Pei D."/>
        </authorList>
    </citation>
    <scope>NUCLEOTIDE SEQUENCE [LARGE SCALE GENOMIC DNA]</scope>
    <source>
        <strain evidence="1">Sxm20200214</strain>
        <tissue evidence="1">Leaf</tissue>
    </source>
</reference>
<organism evidence="1 2">
    <name type="scientific">Brassica carinata</name>
    <name type="common">Ethiopian mustard</name>
    <name type="synonym">Abyssinian cabbage</name>
    <dbReference type="NCBI Taxonomy" id="52824"/>
    <lineage>
        <taxon>Eukaryota</taxon>
        <taxon>Viridiplantae</taxon>
        <taxon>Streptophyta</taxon>
        <taxon>Embryophyta</taxon>
        <taxon>Tracheophyta</taxon>
        <taxon>Spermatophyta</taxon>
        <taxon>Magnoliopsida</taxon>
        <taxon>eudicotyledons</taxon>
        <taxon>Gunneridae</taxon>
        <taxon>Pentapetalae</taxon>
        <taxon>rosids</taxon>
        <taxon>malvids</taxon>
        <taxon>Brassicales</taxon>
        <taxon>Brassicaceae</taxon>
        <taxon>Brassiceae</taxon>
        <taxon>Brassica</taxon>
    </lineage>
</organism>
<comment type="caution">
    <text evidence="1">The sequence shown here is derived from an EMBL/GenBank/DDBJ whole genome shotgun (WGS) entry which is preliminary data.</text>
</comment>